<dbReference type="AlphaFoldDB" id="V6LGD4"/>
<proteinExistence type="predicted"/>
<dbReference type="EMBL" id="KI546135">
    <property type="protein sequence ID" value="EST43587.1"/>
    <property type="molecule type" value="Genomic_DNA"/>
</dbReference>
<gene>
    <name evidence="1" type="ORF">SS50377_16628</name>
    <name evidence="2" type="ORF">SS50377_20913</name>
</gene>
<dbReference type="EMBL" id="AUWU02000001">
    <property type="protein sequence ID" value="KAH0577559.1"/>
    <property type="molecule type" value="Genomic_DNA"/>
</dbReference>
<reference evidence="1 2" key="1">
    <citation type="journal article" date="2014" name="PLoS Genet.">
        <title>The Genome of Spironucleus salmonicida Highlights a Fish Pathogen Adapted to Fluctuating Environments.</title>
        <authorList>
            <person name="Xu F."/>
            <person name="Jerlstrom-Hultqvist J."/>
            <person name="Einarsson E."/>
            <person name="Astvaldsson A."/>
            <person name="Svard S.G."/>
            <person name="Andersson J.O."/>
        </authorList>
    </citation>
    <scope>NUCLEOTIDE SEQUENCE</scope>
    <source>
        <strain evidence="2">ATCC 50377</strain>
    </source>
</reference>
<protein>
    <submittedName>
        <fullName evidence="1">Uncharacterized protein</fullName>
    </submittedName>
</protein>
<dbReference type="VEuPathDB" id="GiardiaDB:SS50377_20913"/>
<name>V6LGD4_9EUKA</name>
<dbReference type="Proteomes" id="UP000018208">
    <property type="component" value="Unassembled WGS sequence"/>
</dbReference>
<sequence length="277" mass="32175">MINALVIKTRQSNLPSTFFTKLTPLFDIVQLIPSKLITIQQQSQYIPIYGVTAISLNRLGLRTGDIVNFDNFILQKTPNFMEQVRFLSNNFELYESGILSSKGVILKKKVSIFVEQTFLIFAQNDIIQVTDIDQLDTIFEIQMEQRIEFLAIGFNEILAASKNIIYRIFQGGIEVITRTQKDITGLIFTNQIIYTTYDSICTVNGKRELFFFNQKIISLLFDEKYIYIFSARRIVILTHKLTVVLINDFNICYRCFYIENGLIKCGNRNLDIYQICR</sequence>
<evidence type="ECO:0000313" key="2">
    <source>
        <dbReference type="EMBL" id="KAH0577559.1"/>
    </source>
</evidence>
<evidence type="ECO:0000313" key="1">
    <source>
        <dbReference type="EMBL" id="EST43587.1"/>
    </source>
</evidence>
<reference evidence="2" key="2">
    <citation type="submission" date="2020-12" db="EMBL/GenBank/DDBJ databases">
        <title>New Spironucleus salmonicida genome in near-complete chromosomes.</title>
        <authorList>
            <person name="Xu F."/>
            <person name="Kurt Z."/>
            <person name="Jimenez-Gonzalez A."/>
            <person name="Astvaldsson A."/>
            <person name="Andersson J.O."/>
            <person name="Svard S.G."/>
        </authorList>
    </citation>
    <scope>NUCLEOTIDE SEQUENCE</scope>
    <source>
        <strain evidence="2">ATCC 50377</strain>
    </source>
</reference>
<evidence type="ECO:0000313" key="3">
    <source>
        <dbReference type="Proteomes" id="UP000018208"/>
    </source>
</evidence>
<organism evidence="1">
    <name type="scientific">Spironucleus salmonicida</name>
    <dbReference type="NCBI Taxonomy" id="348837"/>
    <lineage>
        <taxon>Eukaryota</taxon>
        <taxon>Metamonada</taxon>
        <taxon>Diplomonadida</taxon>
        <taxon>Hexamitidae</taxon>
        <taxon>Hexamitinae</taxon>
        <taxon>Spironucleus</taxon>
    </lineage>
</organism>
<accession>V6LGD4</accession>
<keyword evidence="3" id="KW-1185">Reference proteome</keyword>